<evidence type="ECO:0000313" key="3">
    <source>
        <dbReference type="EMBL" id="CBN75723.1"/>
    </source>
</evidence>
<protein>
    <recommendedName>
        <fullName evidence="2">Protein ENHANCED DISEASE RESISTANCE 2 C-terminal domain-containing protein</fullName>
    </recommendedName>
</protein>
<dbReference type="EMBL" id="FN649760">
    <property type="protein sequence ID" value="CBN75723.1"/>
    <property type="molecule type" value="Genomic_DNA"/>
</dbReference>
<name>D8LGE8_ECTSI</name>
<dbReference type="Pfam" id="PF07059">
    <property type="entry name" value="EDR2_C"/>
    <property type="match status" value="1"/>
</dbReference>
<sequence length="314" mass="33932">MEVRATVPQVDCPSADGAGMPPHSWSQLDAEKFMVRHGPNYSKNKRKGRNAGGSFYEARAMDWYRGTGKVDGVAKLAAAEGLPEAKFSHPSVPSLLVVNVQLPMESPQAFKGAKLDGPTLHAVFYLTLREETAKALQDLESAEPSVRLLAEYFRRAESEPEMRTRFKAIAVVNNQEVINMARLIAPFNGKPVLITESGTLMRGTRRPGAEGEGAPDSVARVESDSAGSNGGSSGSSSGGSSFGADEFLELDIHVRRWNFMARKGLSKLTPKFGLINVSVAFLVEGREDSELPEQILGCATVNCFDTTKAREVDA</sequence>
<keyword evidence="4" id="KW-1185">Reference proteome</keyword>
<gene>
    <name evidence="3" type="ORF">Esi_0167_0025</name>
</gene>
<dbReference type="InterPro" id="IPR009769">
    <property type="entry name" value="EDR2_C"/>
</dbReference>
<accession>D8LGE8</accession>
<dbReference type="AlphaFoldDB" id="D8LGE8"/>
<evidence type="ECO:0000313" key="4">
    <source>
        <dbReference type="Proteomes" id="UP000002630"/>
    </source>
</evidence>
<feature type="domain" description="Protein ENHANCED DISEASE RESISTANCE 2 C-terminal" evidence="2">
    <location>
        <begin position="25"/>
        <end position="304"/>
    </location>
</feature>
<reference evidence="3 4" key="1">
    <citation type="journal article" date="2010" name="Nature">
        <title>The Ectocarpus genome and the independent evolution of multicellularity in brown algae.</title>
        <authorList>
            <person name="Cock J.M."/>
            <person name="Sterck L."/>
            <person name="Rouze P."/>
            <person name="Scornet D."/>
            <person name="Allen A.E."/>
            <person name="Amoutzias G."/>
            <person name="Anthouard V."/>
            <person name="Artiguenave F."/>
            <person name="Aury J.M."/>
            <person name="Badger J.H."/>
            <person name="Beszteri B."/>
            <person name="Billiau K."/>
            <person name="Bonnet E."/>
            <person name="Bothwell J.H."/>
            <person name="Bowler C."/>
            <person name="Boyen C."/>
            <person name="Brownlee C."/>
            <person name="Carrano C.J."/>
            <person name="Charrier B."/>
            <person name="Cho G.Y."/>
            <person name="Coelho S.M."/>
            <person name="Collen J."/>
            <person name="Corre E."/>
            <person name="Da Silva C."/>
            <person name="Delage L."/>
            <person name="Delaroque N."/>
            <person name="Dittami S.M."/>
            <person name="Doulbeau S."/>
            <person name="Elias M."/>
            <person name="Farnham G."/>
            <person name="Gachon C.M."/>
            <person name="Gschloessl B."/>
            <person name="Heesch S."/>
            <person name="Jabbari K."/>
            <person name="Jubin C."/>
            <person name="Kawai H."/>
            <person name="Kimura K."/>
            <person name="Kloareg B."/>
            <person name="Kupper F.C."/>
            <person name="Lang D."/>
            <person name="Le Bail A."/>
            <person name="Leblanc C."/>
            <person name="Lerouge P."/>
            <person name="Lohr M."/>
            <person name="Lopez P.J."/>
            <person name="Martens C."/>
            <person name="Maumus F."/>
            <person name="Michel G."/>
            <person name="Miranda-Saavedra D."/>
            <person name="Morales J."/>
            <person name="Moreau H."/>
            <person name="Motomura T."/>
            <person name="Nagasato C."/>
            <person name="Napoli C.A."/>
            <person name="Nelson D.R."/>
            <person name="Nyvall-Collen P."/>
            <person name="Peters A.F."/>
            <person name="Pommier C."/>
            <person name="Potin P."/>
            <person name="Poulain J."/>
            <person name="Quesneville H."/>
            <person name="Read B."/>
            <person name="Rensing S.A."/>
            <person name="Ritter A."/>
            <person name="Rousvoal S."/>
            <person name="Samanta M."/>
            <person name="Samson G."/>
            <person name="Schroeder D.C."/>
            <person name="Segurens B."/>
            <person name="Strittmatter M."/>
            <person name="Tonon T."/>
            <person name="Tregear J.W."/>
            <person name="Valentin K."/>
            <person name="von Dassow P."/>
            <person name="Yamagishi T."/>
            <person name="Van de Peer Y."/>
            <person name="Wincker P."/>
        </authorList>
    </citation>
    <scope>NUCLEOTIDE SEQUENCE [LARGE SCALE GENOMIC DNA]</scope>
    <source>
        <strain evidence="4">Ec32 / CCAP1310/4</strain>
    </source>
</reference>
<evidence type="ECO:0000256" key="1">
    <source>
        <dbReference type="SAM" id="MobiDB-lite"/>
    </source>
</evidence>
<dbReference type="PANTHER" id="PTHR31558">
    <property type="entry name" value="CW14 PROTEIN"/>
    <property type="match status" value="1"/>
</dbReference>
<dbReference type="OrthoDB" id="9970435at2759"/>
<dbReference type="Proteomes" id="UP000002630">
    <property type="component" value="Unassembled WGS sequence"/>
</dbReference>
<feature type="region of interest" description="Disordered" evidence="1">
    <location>
        <begin position="1"/>
        <end position="22"/>
    </location>
</feature>
<proteinExistence type="predicted"/>
<feature type="region of interest" description="Disordered" evidence="1">
    <location>
        <begin position="198"/>
        <end position="240"/>
    </location>
</feature>
<dbReference type="eggNOG" id="ENOG502S76H">
    <property type="taxonomic scope" value="Eukaryota"/>
</dbReference>
<feature type="compositionally biased region" description="Gly residues" evidence="1">
    <location>
        <begin position="228"/>
        <end position="240"/>
    </location>
</feature>
<organism evidence="3 4">
    <name type="scientific">Ectocarpus siliculosus</name>
    <name type="common">Brown alga</name>
    <name type="synonym">Conferva siliculosa</name>
    <dbReference type="NCBI Taxonomy" id="2880"/>
    <lineage>
        <taxon>Eukaryota</taxon>
        <taxon>Sar</taxon>
        <taxon>Stramenopiles</taxon>
        <taxon>Ochrophyta</taxon>
        <taxon>PX clade</taxon>
        <taxon>Phaeophyceae</taxon>
        <taxon>Ectocarpales</taxon>
        <taxon>Ectocarpaceae</taxon>
        <taxon>Ectocarpus</taxon>
    </lineage>
</organism>
<evidence type="ECO:0000259" key="2">
    <source>
        <dbReference type="Pfam" id="PF07059"/>
    </source>
</evidence>
<dbReference type="InParanoid" id="D8LGE8"/>